<dbReference type="PANTHER" id="PTHR24016:SF0">
    <property type="entry name" value="CONSERVED OLIGOMERIC GOLGI COMPLEX SUBUNIT 4"/>
    <property type="match status" value="1"/>
</dbReference>
<name>A0ABR3AP62_PHYBL</name>
<feature type="compositionally biased region" description="Polar residues" evidence="1">
    <location>
        <begin position="10"/>
        <end position="34"/>
    </location>
</feature>
<gene>
    <name evidence="3" type="ORF">J3Q64DRAFT_1276916</name>
</gene>
<evidence type="ECO:0000256" key="1">
    <source>
        <dbReference type="SAM" id="MobiDB-lite"/>
    </source>
</evidence>
<protein>
    <recommendedName>
        <fullName evidence="2">Conserved oligomeric Golgi complex subunit 4 N-terminal domain-containing protein</fullName>
    </recommendedName>
</protein>
<dbReference type="Pfam" id="PF20663">
    <property type="entry name" value="COG4_N"/>
    <property type="match status" value="1"/>
</dbReference>
<evidence type="ECO:0000313" key="4">
    <source>
        <dbReference type="Proteomes" id="UP001448207"/>
    </source>
</evidence>
<keyword evidence="4" id="KW-1185">Reference proteome</keyword>
<dbReference type="EMBL" id="JBCLYO010000024">
    <property type="protein sequence ID" value="KAL0078589.1"/>
    <property type="molecule type" value="Genomic_DNA"/>
</dbReference>
<dbReference type="PANTHER" id="PTHR24016">
    <property type="entry name" value="CONSERVED OLIGOMERIC GOLGI COMPLEX SUBUNIT 4"/>
    <property type="match status" value="1"/>
</dbReference>
<dbReference type="InterPro" id="IPR048680">
    <property type="entry name" value="COG4_N"/>
</dbReference>
<reference evidence="3 4" key="1">
    <citation type="submission" date="2024-04" db="EMBL/GenBank/DDBJ databases">
        <title>Symmetric and asymmetric DNA N6-adenine methylation regulates different biological responses in Mucorales.</title>
        <authorList>
            <consortium name="Lawrence Berkeley National Laboratory"/>
            <person name="Lax C."/>
            <person name="Mondo S.J."/>
            <person name="Osorio-Concepcion M."/>
            <person name="Muszewska A."/>
            <person name="Corrochano-Luque M."/>
            <person name="Gutierrez G."/>
            <person name="Riley R."/>
            <person name="Lipzen A."/>
            <person name="Guo J."/>
            <person name="Hundley H."/>
            <person name="Amirebrahimi M."/>
            <person name="Ng V."/>
            <person name="Lorenzo-Gutierrez D."/>
            <person name="Binder U."/>
            <person name="Yang J."/>
            <person name="Song Y."/>
            <person name="Canovas D."/>
            <person name="Navarro E."/>
            <person name="Freitag M."/>
            <person name="Gabaldon T."/>
            <person name="Grigoriev I.V."/>
            <person name="Corrochano L.M."/>
            <person name="Nicolas F.E."/>
            <person name="Garre V."/>
        </authorList>
    </citation>
    <scope>NUCLEOTIDE SEQUENCE [LARGE SCALE GENOMIC DNA]</scope>
    <source>
        <strain evidence="3 4">L51</strain>
    </source>
</reference>
<comment type="caution">
    <text evidence="3">The sequence shown here is derived from an EMBL/GenBank/DDBJ whole genome shotgun (WGS) entry which is preliminary data.</text>
</comment>
<accession>A0ABR3AP62</accession>
<organism evidence="3 4">
    <name type="scientific">Phycomyces blakesleeanus</name>
    <dbReference type="NCBI Taxonomy" id="4837"/>
    <lineage>
        <taxon>Eukaryota</taxon>
        <taxon>Fungi</taxon>
        <taxon>Fungi incertae sedis</taxon>
        <taxon>Mucoromycota</taxon>
        <taxon>Mucoromycotina</taxon>
        <taxon>Mucoromycetes</taxon>
        <taxon>Mucorales</taxon>
        <taxon>Phycomycetaceae</taxon>
        <taxon>Phycomyces</taxon>
    </lineage>
</organism>
<proteinExistence type="predicted"/>
<dbReference type="Proteomes" id="UP001448207">
    <property type="component" value="Unassembled WGS sequence"/>
</dbReference>
<dbReference type="InterPro" id="IPR048682">
    <property type="entry name" value="COG4"/>
</dbReference>
<feature type="domain" description="Conserved oligomeric Golgi complex subunit 4 N-terminal" evidence="2">
    <location>
        <begin position="90"/>
        <end position="192"/>
    </location>
</feature>
<evidence type="ECO:0000313" key="3">
    <source>
        <dbReference type="EMBL" id="KAL0078589.1"/>
    </source>
</evidence>
<feature type="region of interest" description="Disordered" evidence="1">
    <location>
        <begin position="1"/>
        <end position="34"/>
    </location>
</feature>
<sequence>MQGERLIKVGSTNMPSAIYQSPSPSDAPRSVTTEAQRDVENTVLSQNLETLTNIDTIRESLRLLDEEETRIDAALDAMLSKETELLDVLGTLDGLRPQLSTLQSNSSTILETIQRTSVLAEKISDKVRQLDQEQSRAKEAIKYVEDVQELKYCVAGVQEAIRRKDYDEAAGLLQRASRIDKAILEGSLAEFTVMPKPVYSKYSLKDLMMLWLNETKPILRAILSCSL</sequence>
<evidence type="ECO:0000259" key="2">
    <source>
        <dbReference type="Pfam" id="PF20663"/>
    </source>
</evidence>